<keyword evidence="1" id="KW-1133">Transmembrane helix</keyword>
<keyword evidence="1" id="KW-0472">Membrane</keyword>
<name>A0A921JYN9_9ACTN</name>
<reference evidence="2" key="2">
    <citation type="submission" date="2021-09" db="EMBL/GenBank/DDBJ databases">
        <authorList>
            <person name="Gilroy R."/>
        </authorList>
    </citation>
    <scope>NUCLEOTIDE SEQUENCE</scope>
    <source>
        <strain evidence="2">ChiGjej1B1-18357</strain>
    </source>
</reference>
<protein>
    <submittedName>
        <fullName evidence="2">SipW-dependent-type signal peptide-containing protein</fullName>
    </submittedName>
</protein>
<dbReference type="NCBIfam" id="TIGR04088">
    <property type="entry name" value="cognate_SipW"/>
    <property type="match status" value="1"/>
</dbReference>
<dbReference type="EMBL" id="DYXM01000180">
    <property type="protein sequence ID" value="HJE91202.1"/>
    <property type="molecule type" value="Genomic_DNA"/>
</dbReference>
<dbReference type="InterPro" id="IPR023833">
    <property type="entry name" value="Signal_pept_SipW-depend-type"/>
</dbReference>
<gene>
    <name evidence="2" type="ORF">K8V11_09365</name>
</gene>
<organism evidence="2 3">
    <name type="scientific">Dietzia timorensis</name>
    <dbReference type="NCBI Taxonomy" id="499555"/>
    <lineage>
        <taxon>Bacteria</taxon>
        <taxon>Bacillati</taxon>
        <taxon>Actinomycetota</taxon>
        <taxon>Actinomycetes</taxon>
        <taxon>Mycobacteriales</taxon>
        <taxon>Dietziaceae</taxon>
        <taxon>Dietzia</taxon>
    </lineage>
</organism>
<reference evidence="2" key="1">
    <citation type="journal article" date="2021" name="PeerJ">
        <title>Extensive microbial diversity within the chicken gut microbiome revealed by metagenomics and culture.</title>
        <authorList>
            <person name="Gilroy R."/>
            <person name="Ravi A."/>
            <person name="Getino M."/>
            <person name="Pursley I."/>
            <person name="Horton D.L."/>
            <person name="Alikhan N.F."/>
            <person name="Baker D."/>
            <person name="Gharbi K."/>
            <person name="Hall N."/>
            <person name="Watson M."/>
            <person name="Adriaenssens E.M."/>
            <person name="Foster-Nyarko E."/>
            <person name="Jarju S."/>
            <person name="Secka A."/>
            <person name="Antonio M."/>
            <person name="Oren A."/>
            <person name="Chaudhuri R.R."/>
            <person name="La Ragione R."/>
            <person name="Hildebrand F."/>
            <person name="Pallen M.J."/>
        </authorList>
    </citation>
    <scope>NUCLEOTIDE SEQUENCE</scope>
    <source>
        <strain evidence="2">ChiGjej1B1-18357</strain>
    </source>
</reference>
<evidence type="ECO:0000313" key="3">
    <source>
        <dbReference type="Proteomes" id="UP000776650"/>
    </source>
</evidence>
<evidence type="ECO:0000256" key="1">
    <source>
        <dbReference type="SAM" id="Phobius"/>
    </source>
</evidence>
<keyword evidence="1" id="KW-0812">Transmembrane</keyword>
<dbReference type="AlphaFoldDB" id="A0A921JYN9"/>
<comment type="caution">
    <text evidence="2">The sequence shown here is derived from an EMBL/GenBank/DDBJ whole genome shotgun (WGS) entry which is preliminary data.</text>
</comment>
<evidence type="ECO:0000313" key="2">
    <source>
        <dbReference type="EMBL" id="HJE91202.1"/>
    </source>
</evidence>
<feature type="transmembrane region" description="Helical" evidence="1">
    <location>
        <begin position="21"/>
        <end position="40"/>
    </location>
</feature>
<dbReference type="Proteomes" id="UP000776650">
    <property type="component" value="Unassembled WGS sequence"/>
</dbReference>
<accession>A0A921JYN9</accession>
<sequence length="199" mass="20354">MSDNTISPDQQNRDRNRKRKALLAGGLVLGIGAAATLAAFTDGEFANGTFSTGSFGIEGSTTADGTFAEHASSGGAATLSFTTSATNMTPGDTIYAPYFIRTIDGSLAGTVANGTATAGNTNSALEALLTRDVKFIPVGDTCDAENFAEGTTEDEDLGADSSDTVQACIEVKLSDNQGSVQEAGTDDATIVWEWTATSA</sequence>
<dbReference type="RefSeq" id="WP_303913146.1">
    <property type="nucleotide sequence ID" value="NZ_DYXM01000180.1"/>
</dbReference>
<proteinExistence type="predicted"/>